<evidence type="ECO:0000256" key="6">
    <source>
        <dbReference type="ARBA" id="ARBA00023295"/>
    </source>
</evidence>
<dbReference type="Proteomes" id="UP001303408">
    <property type="component" value="Chromosome"/>
</dbReference>
<dbReference type="PANTHER" id="PTHR31983:SF0">
    <property type="entry name" value="GLUCAN ENDO-1,3-BETA-D-GLUCOSIDASE 2"/>
    <property type="match status" value="1"/>
</dbReference>
<dbReference type="EC" id="3.2.1.39" evidence="3"/>
<organism evidence="10">
    <name type="scientific">Demequina capsici</name>
    <dbReference type="NCBI Taxonomy" id="3075620"/>
    <lineage>
        <taxon>Bacteria</taxon>
        <taxon>Bacillati</taxon>
        <taxon>Actinomycetota</taxon>
        <taxon>Actinomycetes</taxon>
        <taxon>Micrococcales</taxon>
        <taxon>Demequinaceae</taxon>
        <taxon>Demequina</taxon>
    </lineage>
</organism>
<keyword evidence="8" id="KW-0624">Polysaccharide degradation</keyword>
<dbReference type="InterPro" id="IPR005200">
    <property type="entry name" value="Endo-beta-glucanase"/>
</dbReference>
<dbReference type="PROSITE" id="PS52008">
    <property type="entry name" value="GH81"/>
    <property type="match status" value="1"/>
</dbReference>
<evidence type="ECO:0000259" key="9">
    <source>
        <dbReference type="Pfam" id="PF17652"/>
    </source>
</evidence>
<dbReference type="GO" id="GO:0042973">
    <property type="term" value="F:glucan endo-1,3-beta-D-glucosidase activity"/>
    <property type="evidence" value="ECO:0007669"/>
    <property type="project" value="UniProtKB-EC"/>
</dbReference>
<accession>A0AA96FDQ3</accession>
<keyword evidence="7" id="KW-0961">Cell wall biogenesis/degradation</keyword>
<comment type="catalytic activity">
    <reaction evidence="1">
        <text>Hydrolysis of (1-&gt;3)-beta-D-glucosidic linkages in (1-&gt;3)-beta-D-glucans.</text>
        <dbReference type="EC" id="3.2.1.39"/>
    </reaction>
</comment>
<keyword evidence="5" id="KW-0119">Carbohydrate metabolism</keyword>
<evidence type="ECO:0000256" key="7">
    <source>
        <dbReference type="ARBA" id="ARBA00023316"/>
    </source>
</evidence>
<evidence type="ECO:0000256" key="3">
    <source>
        <dbReference type="ARBA" id="ARBA00012780"/>
    </source>
</evidence>
<proteinExistence type="inferred from homology"/>
<reference evidence="10" key="1">
    <citation type="submission" date="2023-09" db="EMBL/GenBank/DDBJ databases">
        <title>Demequina sp. a novel bacteria isolated from Capsicum annuum.</title>
        <authorList>
            <person name="Humaira Z."/>
            <person name="Lee J."/>
            <person name="Cho D."/>
        </authorList>
    </citation>
    <scope>NUCLEOTIDE SEQUENCE</scope>
    <source>
        <strain evidence="10">PMTSA13</strain>
    </source>
</reference>
<keyword evidence="4 10" id="KW-0378">Hydrolase</keyword>
<feature type="domain" description="Glycosyl hydrolase family 81 C-terminal" evidence="9">
    <location>
        <begin position="354"/>
        <end position="674"/>
    </location>
</feature>
<evidence type="ECO:0000256" key="4">
    <source>
        <dbReference type="ARBA" id="ARBA00022801"/>
    </source>
</evidence>
<gene>
    <name evidence="10" type="ORF">RN607_12395</name>
</gene>
<evidence type="ECO:0000256" key="8">
    <source>
        <dbReference type="ARBA" id="ARBA00023326"/>
    </source>
</evidence>
<dbReference type="InterPro" id="IPR040720">
    <property type="entry name" value="GH81_C"/>
</dbReference>
<dbReference type="AlphaFoldDB" id="A0AA96FDQ3"/>
<dbReference type="GO" id="GO:0071555">
    <property type="term" value="P:cell wall organization"/>
    <property type="evidence" value="ECO:0007669"/>
    <property type="project" value="UniProtKB-KW"/>
</dbReference>
<evidence type="ECO:0000313" key="10">
    <source>
        <dbReference type="EMBL" id="WNM28866.1"/>
    </source>
</evidence>
<dbReference type="GO" id="GO:0052861">
    <property type="term" value="F:endo-1,3(4)-beta-glucanase activity"/>
    <property type="evidence" value="ECO:0007669"/>
    <property type="project" value="InterPro"/>
</dbReference>
<dbReference type="Pfam" id="PF17652">
    <property type="entry name" value="Glyco_hydro81C"/>
    <property type="match status" value="1"/>
</dbReference>
<name>A0AA96FDQ3_9MICO</name>
<keyword evidence="6" id="KW-0326">Glycosidase</keyword>
<evidence type="ECO:0000256" key="1">
    <source>
        <dbReference type="ARBA" id="ARBA00000382"/>
    </source>
</evidence>
<dbReference type="GO" id="GO:0000272">
    <property type="term" value="P:polysaccharide catabolic process"/>
    <property type="evidence" value="ECO:0007669"/>
    <property type="project" value="UniProtKB-KW"/>
</dbReference>
<dbReference type="KEGG" id="dcp:RN607_12395"/>
<sequence length="681" mass="68854">MLAAAGALTLAAGCTGSPAPEGSIAPTSATSSSPAATGVVDAAASTVAQTLPIQSVGEAPSSAGVADGVLAPTNRWYSALAYADLPAKAYPTPVAVQVDAGSIGIALPSVVGSDALIAAQTGAFLTVAVGGSDARPQVTINDPVYTSLAYSGPDGPLATATVAQGWPAIGLVADADVTLTLSSAPAWGDDGVGLVELEGTTYGVTTSRAQVDGASVTLAAGGWLQVFPIPSGDDATGFTDPAGYAALMSSPVTKATSKWAVGTQTTTTTLAYTTVDGGPTVLVPSAAVDGTSPDGTCDIGLFDTIDGPTVACAGTALAWDVTTVTPQLTLNVSGLTAEQKQAVTTALDAEAGGVAYPSDTYFGSKAMYRDAQLLALADDLGDTAASTQIGERLATELGQWTDPEGCTTRTSRCFVYDDAWGGVVGLDTAFGSEQFNDHHFHYGYLIYAATIAVQEGIVDIDAVAPVIDSLVADIASPGTSEVPAIRVFDPFAGHSWASGISPFADGNNQESSSEAITAWTAVAAWAQLRGDAGAATRAQWMLSAEAHSSLALYVRPDTSFAPEYTHLVVGIEWGAKRDYATWFSADPAAMLGIQLIPMAPTQIGILTPADDTAAGRATASIAEAMPTGTADQFTDLITMYTALGGAKTQAAAWAVALTLPDSAIDDGMSRAYMLAFIASVG</sequence>
<evidence type="ECO:0000256" key="5">
    <source>
        <dbReference type="ARBA" id="ARBA00023277"/>
    </source>
</evidence>
<dbReference type="RefSeq" id="WP_313545440.1">
    <property type="nucleotide sequence ID" value="NZ_CP134880.1"/>
</dbReference>
<dbReference type="PANTHER" id="PTHR31983">
    <property type="entry name" value="ENDO-1,3(4)-BETA-GLUCANASE 1"/>
    <property type="match status" value="1"/>
</dbReference>
<comment type="similarity">
    <text evidence="2">Belongs to the glycosyl hydrolase 81 family.</text>
</comment>
<protein>
    <recommendedName>
        <fullName evidence="3">glucan endo-1,3-beta-D-glucosidase</fullName>
        <ecNumber evidence="3">3.2.1.39</ecNumber>
    </recommendedName>
</protein>
<dbReference type="EMBL" id="CP134880">
    <property type="protein sequence ID" value="WNM28866.1"/>
    <property type="molecule type" value="Genomic_DNA"/>
</dbReference>
<evidence type="ECO:0000256" key="2">
    <source>
        <dbReference type="ARBA" id="ARBA00010730"/>
    </source>
</evidence>